<name>A0A515DGS7_9BURK</name>
<dbReference type="Proteomes" id="UP000316798">
    <property type="component" value="Chromosome"/>
</dbReference>
<dbReference type="AlphaFoldDB" id="A0A515DGS7"/>
<evidence type="ECO:0000256" key="2">
    <source>
        <dbReference type="SAM" id="MobiDB-lite"/>
    </source>
</evidence>
<evidence type="ECO:0000313" key="4">
    <source>
        <dbReference type="EMBL" id="QDL39587.1"/>
    </source>
</evidence>
<keyword evidence="5" id="KW-1185">Reference proteome</keyword>
<dbReference type="InterPro" id="IPR036812">
    <property type="entry name" value="NAD(P)_OxRdtase_dom_sf"/>
</dbReference>
<feature type="region of interest" description="Disordered" evidence="2">
    <location>
        <begin position="312"/>
        <end position="334"/>
    </location>
</feature>
<evidence type="ECO:0000259" key="3">
    <source>
        <dbReference type="Pfam" id="PF00248"/>
    </source>
</evidence>
<accession>A0A515DGS7</accession>
<dbReference type="CDD" id="cd19087">
    <property type="entry name" value="AKR_AKR12A1_B1_C1"/>
    <property type="match status" value="1"/>
</dbReference>
<reference evidence="4 5" key="1">
    <citation type="submission" date="2019-01" db="EMBL/GenBank/DDBJ databases">
        <title>Genomic insights into a novel species Rhodoferax sp.</title>
        <authorList>
            <person name="Jin L."/>
        </authorList>
    </citation>
    <scope>NUCLEOTIDE SEQUENCE [LARGE SCALE GENOMIC DNA]</scope>
    <source>
        <strain evidence="4 5">CHu59-6-5</strain>
    </source>
</reference>
<dbReference type="KEGG" id="rhf:EUB48_02075"/>
<keyword evidence="1" id="KW-0560">Oxidoreductase</keyword>
<dbReference type="SUPFAM" id="SSF51430">
    <property type="entry name" value="NAD(P)-linked oxidoreductase"/>
    <property type="match status" value="1"/>
</dbReference>
<dbReference type="GO" id="GO:0016491">
    <property type="term" value="F:oxidoreductase activity"/>
    <property type="evidence" value="ECO:0007669"/>
    <property type="project" value="UniProtKB-KW"/>
</dbReference>
<dbReference type="Gene3D" id="3.20.20.100">
    <property type="entry name" value="NADP-dependent oxidoreductase domain"/>
    <property type="match status" value="1"/>
</dbReference>
<dbReference type="Pfam" id="PF00248">
    <property type="entry name" value="Aldo_ket_red"/>
    <property type="match status" value="1"/>
</dbReference>
<dbReference type="InterPro" id="IPR050523">
    <property type="entry name" value="AKR_Detox_Biosynth"/>
</dbReference>
<dbReference type="EMBL" id="CP035503">
    <property type="protein sequence ID" value="QDL39587.1"/>
    <property type="molecule type" value="Genomic_DNA"/>
</dbReference>
<gene>
    <name evidence="4" type="ORF">EUB48_02075</name>
</gene>
<evidence type="ECO:0000313" key="5">
    <source>
        <dbReference type="Proteomes" id="UP000316798"/>
    </source>
</evidence>
<organism evidence="4 5">
    <name type="scientific">Rhodoferax sediminis</name>
    <dbReference type="NCBI Taxonomy" id="2509614"/>
    <lineage>
        <taxon>Bacteria</taxon>
        <taxon>Pseudomonadati</taxon>
        <taxon>Pseudomonadota</taxon>
        <taxon>Betaproteobacteria</taxon>
        <taxon>Burkholderiales</taxon>
        <taxon>Comamonadaceae</taxon>
        <taxon>Rhodoferax</taxon>
    </lineage>
</organism>
<dbReference type="FunFam" id="3.20.20.100:FF:000004">
    <property type="entry name" value="Oxidoreductase, aldo/keto reductase"/>
    <property type="match status" value="1"/>
</dbReference>
<protein>
    <submittedName>
        <fullName evidence="4">Aldo/keto reductase</fullName>
    </submittedName>
</protein>
<dbReference type="OrthoDB" id="5488419at2"/>
<sequence length="334" mass="36405">MVYRYLGRSALKVSPLCLGAMMFGGETDEATSRRIIGKAHDQGVNFIDTADVYHAGRSEEIVGRAIADRRDHWVVATKFGFPTAQGPNEQGQSRKWIIQSVEASLKRLGTDYIDILYFHRALADAPLAEGVRAIGDLIRQGKVRYFGVSNFRGWRIAEIARLADQLGIDRPVASEPLYNLVDRTAEVEQLPAAAHYGLGVVSYSPLARGVLSGKYAVDAPPPADSHAGRGDRRIQQTEWRAESLKVAQTIAAHAAKRGTTSIAFALAWVLQNRLVSATIAGPRTEAQWDSYVEALTLQLGPDDEKLVDSLVAPGHASTPGYTDPGYPVEGRRTV</sequence>
<dbReference type="PANTHER" id="PTHR43364:SF4">
    <property type="entry name" value="NAD(P)-LINKED OXIDOREDUCTASE SUPERFAMILY PROTEIN"/>
    <property type="match status" value="1"/>
</dbReference>
<dbReference type="RefSeq" id="WP_142821049.1">
    <property type="nucleotide sequence ID" value="NZ_CP035503.1"/>
</dbReference>
<dbReference type="GO" id="GO:0005829">
    <property type="term" value="C:cytosol"/>
    <property type="evidence" value="ECO:0007669"/>
    <property type="project" value="UniProtKB-ARBA"/>
</dbReference>
<dbReference type="PANTHER" id="PTHR43364">
    <property type="entry name" value="NADH-SPECIFIC METHYLGLYOXAL REDUCTASE-RELATED"/>
    <property type="match status" value="1"/>
</dbReference>
<dbReference type="InterPro" id="IPR023210">
    <property type="entry name" value="NADP_OxRdtase_dom"/>
</dbReference>
<proteinExistence type="predicted"/>
<evidence type="ECO:0000256" key="1">
    <source>
        <dbReference type="ARBA" id="ARBA00023002"/>
    </source>
</evidence>
<feature type="domain" description="NADP-dependent oxidoreductase" evidence="3">
    <location>
        <begin position="15"/>
        <end position="310"/>
    </location>
</feature>